<dbReference type="PRINTS" id="PR00683">
    <property type="entry name" value="SPECTRINPH"/>
</dbReference>
<dbReference type="SUPFAM" id="SSF50729">
    <property type="entry name" value="PH domain-like"/>
    <property type="match status" value="1"/>
</dbReference>
<evidence type="ECO:0000256" key="1">
    <source>
        <dbReference type="SAM" id="MobiDB-lite"/>
    </source>
</evidence>
<organism evidence="3 4">
    <name type="scientific">Vespula pensylvanica</name>
    <name type="common">Western yellow jacket</name>
    <name type="synonym">Wasp</name>
    <dbReference type="NCBI Taxonomy" id="30213"/>
    <lineage>
        <taxon>Eukaryota</taxon>
        <taxon>Metazoa</taxon>
        <taxon>Ecdysozoa</taxon>
        <taxon>Arthropoda</taxon>
        <taxon>Hexapoda</taxon>
        <taxon>Insecta</taxon>
        <taxon>Pterygota</taxon>
        <taxon>Neoptera</taxon>
        <taxon>Endopterygota</taxon>
        <taxon>Hymenoptera</taxon>
        <taxon>Apocrita</taxon>
        <taxon>Aculeata</taxon>
        <taxon>Vespoidea</taxon>
        <taxon>Vespidae</taxon>
        <taxon>Vespinae</taxon>
        <taxon>Vespula</taxon>
    </lineage>
</organism>
<evidence type="ECO:0000259" key="2">
    <source>
        <dbReference type="PROSITE" id="PS50003"/>
    </source>
</evidence>
<dbReference type="PANTHER" id="PTHR37283">
    <property type="entry name" value="PH DOMAIN-CONTAINING PROTEIN YHR131C"/>
    <property type="match status" value="1"/>
</dbReference>
<dbReference type="SMART" id="SM00233">
    <property type="entry name" value="PH"/>
    <property type="match status" value="1"/>
</dbReference>
<dbReference type="InterPro" id="IPR011993">
    <property type="entry name" value="PH-like_dom_sf"/>
</dbReference>
<dbReference type="CDD" id="cd10571">
    <property type="entry name" value="PH_beta_spectrin"/>
    <property type="match status" value="1"/>
</dbReference>
<protein>
    <recommendedName>
        <fullName evidence="2">PH domain-containing protein</fullName>
    </recommendedName>
</protein>
<dbReference type="EMBL" id="JACSDY010000003">
    <property type="protein sequence ID" value="KAF7432467.1"/>
    <property type="molecule type" value="Genomic_DNA"/>
</dbReference>
<feature type="compositionally biased region" description="Basic residues" evidence="1">
    <location>
        <begin position="34"/>
        <end position="55"/>
    </location>
</feature>
<comment type="caution">
    <text evidence="3">The sequence shown here is derived from an EMBL/GenBank/DDBJ whole genome shotgun (WGS) entry which is preliminary data.</text>
</comment>
<dbReference type="Proteomes" id="UP000600918">
    <property type="component" value="Unassembled WGS sequence"/>
</dbReference>
<name>A0A834UDX2_VESPE</name>
<dbReference type="AlphaFoldDB" id="A0A834UDX2"/>
<feature type="domain" description="PH" evidence="2">
    <location>
        <begin position="80"/>
        <end position="192"/>
    </location>
</feature>
<dbReference type="InterPro" id="IPR001849">
    <property type="entry name" value="PH_domain"/>
</dbReference>
<sequence>MSMLHERACKVFILMSKDVKSAPKGGSGSESGTLRRKERSRSKSPFRSFRWKKSTKSPSLDRSGVSDDEHSIPEQRSPSDDEFEGTLQRKHEWESTTKKATNRSWEKVYIVIRGQNLFVYKDQKTYKASPDQRYKGEAPLDLRGATITVATDYTKKKHVFRVKSQSGSDFLFQAKDDAEVNEWISALNQAAQGTSGAGTSRAHTLPAPTQAETKRRSFFTLKKNFLEIQEECSSNCECGMMTEFSENRELVFMCRALCVSYEPYKTWLYLSEYLFSSVSPVEAIFFIFLTIHP</sequence>
<feature type="region of interest" description="Disordered" evidence="1">
    <location>
        <begin position="20"/>
        <end position="98"/>
    </location>
</feature>
<dbReference type="PROSITE" id="PS50003">
    <property type="entry name" value="PH_DOMAIN"/>
    <property type="match status" value="1"/>
</dbReference>
<dbReference type="GO" id="GO:0005543">
    <property type="term" value="F:phospholipid binding"/>
    <property type="evidence" value="ECO:0007669"/>
    <property type="project" value="InterPro"/>
</dbReference>
<keyword evidence="4" id="KW-1185">Reference proteome</keyword>
<proteinExistence type="predicted"/>
<evidence type="ECO:0000313" key="3">
    <source>
        <dbReference type="EMBL" id="KAF7432467.1"/>
    </source>
</evidence>
<dbReference type="PANTHER" id="PTHR37283:SF1">
    <property type="entry name" value="PH DOMAIN-CONTAINING PROTEIN YHR131C"/>
    <property type="match status" value="1"/>
</dbReference>
<dbReference type="Gene3D" id="2.30.29.30">
    <property type="entry name" value="Pleckstrin-homology domain (PH domain)/Phosphotyrosine-binding domain (PTB)"/>
    <property type="match status" value="1"/>
</dbReference>
<gene>
    <name evidence="3" type="ORF">H0235_005391</name>
</gene>
<evidence type="ECO:0000313" key="4">
    <source>
        <dbReference type="Proteomes" id="UP000600918"/>
    </source>
</evidence>
<feature type="compositionally biased region" description="Basic and acidic residues" evidence="1">
    <location>
        <begin position="64"/>
        <end position="79"/>
    </location>
</feature>
<dbReference type="InterPro" id="IPR041681">
    <property type="entry name" value="PH_9"/>
</dbReference>
<reference evidence="3" key="1">
    <citation type="journal article" date="2020" name="G3 (Bethesda)">
        <title>High-Quality Assemblies for Three Invasive Social Wasps from the &lt;i&gt;Vespula&lt;/i&gt; Genus.</title>
        <authorList>
            <person name="Harrop T.W.R."/>
            <person name="Guhlin J."/>
            <person name="McLaughlin G.M."/>
            <person name="Permina E."/>
            <person name="Stockwell P."/>
            <person name="Gilligan J."/>
            <person name="Le Lec M.F."/>
            <person name="Gruber M.A.M."/>
            <person name="Quinn O."/>
            <person name="Lovegrove M."/>
            <person name="Duncan E.J."/>
            <person name="Remnant E.J."/>
            <person name="Van Eeckhoven J."/>
            <person name="Graham B."/>
            <person name="Knapp R.A."/>
            <person name="Langford K.W."/>
            <person name="Kronenberg Z."/>
            <person name="Press M.O."/>
            <person name="Eacker S.M."/>
            <person name="Wilson-Rankin E.E."/>
            <person name="Purcell J."/>
            <person name="Lester P.J."/>
            <person name="Dearden P.K."/>
        </authorList>
    </citation>
    <scope>NUCLEOTIDE SEQUENCE</scope>
    <source>
        <strain evidence="3">Volc-1</strain>
    </source>
</reference>
<dbReference type="FunFam" id="2.30.29.30:FF:000024">
    <property type="entry name" value="Spectrin beta chain"/>
    <property type="match status" value="1"/>
</dbReference>
<dbReference type="Pfam" id="PF15410">
    <property type="entry name" value="PH_9"/>
    <property type="match status" value="1"/>
</dbReference>
<dbReference type="InterPro" id="IPR001605">
    <property type="entry name" value="PH_dom-spectrin-type"/>
</dbReference>
<feature type="compositionally biased region" description="Basic and acidic residues" evidence="1">
    <location>
        <begin position="87"/>
        <end position="97"/>
    </location>
</feature>
<accession>A0A834UDX2</accession>